<feature type="compositionally biased region" description="Polar residues" evidence="2">
    <location>
        <begin position="572"/>
        <end position="587"/>
    </location>
</feature>
<dbReference type="InterPro" id="IPR036249">
    <property type="entry name" value="Thioredoxin-like_sf"/>
</dbReference>
<sequence>MSICTDPDNLIWETETDTTSGTDSEEERQEEIKKKNTLITSLGKGDVAQEALAEEEIDPICPPLSQRKSALRSFPTIESYSQDVLERQSRSTLAEGSINTLHAGGTPRSRLGLPVAARIVGRLSLIHKFVRASRAAEVIATIPVPLDEASMSISGGNENKTRNAGGKSGNGNLLPEASLANGKMAPRSSGVGRTAQFSVAAPPGESKDPLSVQRRPNDTLEVPDANLSRSSMSSSRTGLRPPQMGRRDSFDLHMRHIPGAAEKFHPGIRGDFDSCNGPRGSFEGRVYQIPNYNVNGSSAAGFYGEEDAYFDYRNNSDGYYYSSKYKYDPPMSYERASRAPSRHSSRQSDQDGVRGAGLSQSRTPNTHPQSYQQQHQQPKQVRFQEYREYPLLNSDSSFSDGDEGVEHLYQAPSLASRGPSGVHFTFGPAGDELVEGYSRSSRKGKREEEYFDGFESDHSNYPNSREASPVDSGGKRGGQPRVVKHRPPLPRSVPKVVTTLHGDDNNAETSFDRGGDGRGSGHQYVLHEPYGNVPVYPNEPEPAPQPLPKESFGMLRRYLEYFGHAAEGDISAETTGEGSFTQAGSSRGRQEEDWGYQSIAATSNTERHFNQNFSVSVSGSETETESGSTETETSEEENEPQKPLPPAQPRPPVKPAPQAALQASASESDGEGSSGTETDEATGRAGRRVLYLDAANNVASHDPNAPSYSARTPHEDVQVERAAVLGSEVPRQPSRSGIAVIEVQKTVALDMAGREVKDTGDISEKTKLAVSTEKMTMLRIGEGELVPGDNDGLLPSPSIMVDSVDRFSALVGWQLSRDLDPQYKLQLFVVNVVGTKFSSKINSDISFECNLVEQGKQVRGVQHCWNIQPGTSECCIKGLHSGHTYRMYVIANYSMAKGNKPCEIQTTSSVLYYTTMGPPKSPTLKLTRVDAYQASLEWEAPVMENGLKVKGFQIYVDGHPLGSRREADVRQMVINNLVPGKTLRVHLVAVSEFADQESEPSRSVHITCPPRPPAPVISQQPSYKRGCVLMAWSKPEGHSISSNQEAIAFYSIFIDGKWHGEVKANSLADKQGYQFYLTDLSSDQSYDVSVKAVAGERQIDPYAAHTYSLSESPMSNIVPVMAPAAPKSPKLRLEGLHPDGIDVTWQCPQQHGDAYISGYQMLKNGKLYGSIIPADVNSLRIRDVTLGEKIELQLIALTEHPVGKQERKSEGDRDSGKGSSQHEEKNAASPSVSSRLSSRSPISPRLRHTQLITHSDYRTAEDDLPAAFKDVFTGERYSGCKPGPKLVVHYTGLVCAPSEVWCEKVTGHSALIVWNKSGDSKAHFLRPDSYQVTWWPGDRAQEEIQSDSTTDDHLLITGLRPSTSYTIVVEARKMEKYTDFDEGVSIHETPDGLNAFILSSKSEQLQVKTASPPEPPSNVGVVALTCHSLKVGWDPPKEHGSEIIAIRVECLSLEPTVQHHVAVDTLPDAVTAEVTGLSEKTDYLLKVMAVTEEYFDRLPEKHRLKPLRGFPQDVLASREESPWLPSSSVLVKTSGTEPPCNVRVATATTTSMTLNWTPPLVHGSNKLTGQIVRWADVKKSRRNGGPGDNGVSAPGDEELQVASHVSLLATEDSLTIDDLQPGAQYRVVIEAVVSVKTSLEPDAWDGSSVEKFRRTAHVMGRPFYARTRAPIEPPRVLVTSFTQMSAGLYWEKPPLMSVVGKEQDGTPKYLRRYLQGYKLEINGKLQCCLGPESNSCTLTKCKPGRSYNVVLVAMTCTDEGRKARKHKFKNYYKSVESKEIDYTALLQDDDNLDESPSDPVEVSLPKDQDGFLKTLEAKFEPQPSGGDNKTFGDISLSWTVQGKTSLVKQFNIVWYCLDDRVIQTKFVGPEMRRCTIPVTRVKTVYHMKVEPAYYTDVLAQNVQEVMIMVPGPPDSPEIFLRSVDIDEFCIEWGEPRLFGGVKVKGYQVYLNDKKAGNELNASYNKATIPCRPHRTYRVNVVALSDHPDHTDSHKSNTLVVCPSGSGYNQDALVDDSIADDVGIPVTVSKVTENGIHLDWSRFSETEEVSFYRVQWSSVAQPEQREVKLSNKDSNCVINKCLPGTTHFVRIVACNVNNQILDKSRQLTVQTSAPPDAPKLSVRACNFRYIAIQWDKPTTYGDALVTGYKVYVNGIIEAVLAADQLSYTYTQGKWCHEYAFQVQALTAGDHLNSKPSEALVVTWPGSKAPAIKRLPSVSSSTLKVGWDQPYLTEGLKIKHYMLCCIEEGTEKLVQSIGPIHPDSREGEFKNLKKGSYSVYLEIHLYGTDSVIRSETMRMQPALCPDPPQVTVTLVGLEERRQIEKFTCDLVNKRDRLIRQVGHKLKRIGALSHPLRAEKNEDVVFSAHSLTRIEELLEECFNALENYTGQLTAHLSWQCPQSNPDLQLAGYKVLVDGKQYGSPMHAGVRTVRVQLGLEQPMYRLSMVASSEKPQGTSPESNIVEVLSMPFKPFSFYCYHAIHSKDVKYPSYGCCKYQDSISYERQVAKKLANQGLLHKQVPPPSCSLLDIFDGEYKPLMANHSARCPTVMLFWTPWCLSSQKMMDHFVRFAKDNTKEMTYMAVTCGQSGTSADSRKSLAHAITSNSWREDRVVWHVTSECASNVYETLNSINRSNSGYKIEHESAREKYMDLTELLGIAGVPTFLFIHPDGHIAWHGRYCVFDYASFEAFMRHTLSEVMRQPCTVFNCDLCRNDTAVDEDAMGLQLPQVARSSNTRHVVPAPRPSSPDSTSDPQGSRPDLKYASVGGYTDSVGGTERVFMSRIGGVIPANATPSRTRHPLQRSPSPTRQRRKRHSISVNKRPYSASGSGAAMLERSPYMACVAPHLHQSHTVKPRPASAKKLLHYV</sequence>
<organism evidence="4 5">
    <name type="scientific">Elysia crispata</name>
    <name type="common">lettuce slug</name>
    <dbReference type="NCBI Taxonomy" id="231223"/>
    <lineage>
        <taxon>Eukaryota</taxon>
        <taxon>Metazoa</taxon>
        <taxon>Spiralia</taxon>
        <taxon>Lophotrochozoa</taxon>
        <taxon>Mollusca</taxon>
        <taxon>Gastropoda</taxon>
        <taxon>Heterobranchia</taxon>
        <taxon>Euthyneura</taxon>
        <taxon>Panpulmonata</taxon>
        <taxon>Sacoglossa</taxon>
        <taxon>Placobranchoidea</taxon>
        <taxon>Plakobranchidae</taxon>
        <taxon>Elysia</taxon>
    </lineage>
</organism>
<feature type="domain" description="Fibronectin type-III" evidence="3">
    <location>
        <begin position="918"/>
        <end position="1011"/>
    </location>
</feature>
<feature type="compositionally biased region" description="Low complexity" evidence="2">
    <location>
        <begin position="2744"/>
        <end position="2754"/>
    </location>
</feature>
<protein>
    <recommendedName>
        <fullName evidence="3">Fibronectin type-III domain-containing protein</fullName>
    </recommendedName>
</protein>
<dbReference type="PROSITE" id="PS50853">
    <property type="entry name" value="FN3"/>
    <property type="match status" value="6"/>
</dbReference>
<feature type="compositionally biased region" description="Pro residues" evidence="2">
    <location>
        <begin position="642"/>
        <end position="655"/>
    </location>
</feature>
<proteinExistence type="predicted"/>
<dbReference type="CDD" id="cd00063">
    <property type="entry name" value="FN3"/>
    <property type="match status" value="6"/>
</dbReference>
<dbReference type="Proteomes" id="UP001283361">
    <property type="component" value="Unassembled WGS sequence"/>
</dbReference>
<evidence type="ECO:0000259" key="3">
    <source>
        <dbReference type="PROSITE" id="PS50853"/>
    </source>
</evidence>
<dbReference type="InterPro" id="IPR050991">
    <property type="entry name" value="ECM_Regulatory_Proteins"/>
</dbReference>
<dbReference type="PANTHER" id="PTHR46708:SF2">
    <property type="entry name" value="FIBRONECTIN TYPE-III DOMAIN-CONTAINING PROTEIN"/>
    <property type="match status" value="1"/>
</dbReference>
<reference evidence="4" key="1">
    <citation type="journal article" date="2023" name="G3 (Bethesda)">
        <title>A reference genome for the long-term kleptoplast-retaining sea slug Elysia crispata morphotype clarki.</title>
        <authorList>
            <person name="Eastman K.E."/>
            <person name="Pendleton A.L."/>
            <person name="Shaikh M.A."/>
            <person name="Suttiyut T."/>
            <person name="Ogas R."/>
            <person name="Tomko P."/>
            <person name="Gavelis G."/>
            <person name="Widhalm J.R."/>
            <person name="Wisecaver J.H."/>
        </authorList>
    </citation>
    <scope>NUCLEOTIDE SEQUENCE</scope>
    <source>
        <strain evidence="4">ECLA1</strain>
    </source>
</reference>
<feature type="region of interest" description="Disordered" evidence="2">
    <location>
        <begin position="1201"/>
        <end position="1254"/>
    </location>
</feature>
<evidence type="ECO:0000313" key="4">
    <source>
        <dbReference type="EMBL" id="KAK3797788.1"/>
    </source>
</evidence>
<dbReference type="EMBL" id="JAWDGP010000740">
    <property type="protein sequence ID" value="KAK3797788.1"/>
    <property type="molecule type" value="Genomic_DNA"/>
</dbReference>
<dbReference type="SMART" id="SM00060">
    <property type="entry name" value="FN3"/>
    <property type="match status" value="11"/>
</dbReference>
<feature type="domain" description="Fibronectin type-III" evidence="3">
    <location>
        <begin position="1296"/>
        <end position="1392"/>
    </location>
</feature>
<feature type="compositionally biased region" description="Low complexity" evidence="2">
    <location>
        <begin position="656"/>
        <end position="667"/>
    </location>
</feature>
<feature type="region of interest" description="Disordered" evidence="2">
    <location>
        <begin position="2724"/>
        <end position="2766"/>
    </location>
</feature>
<accession>A0AAE1E9F2</accession>
<dbReference type="SUPFAM" id="SSF52833">
    <property type="entry name" value="Thioredoxin-like"/>
    <property type="match status" value="1"/>
</dbReference>
<dbReference type="SUPFAM" id="SSF49265">
    <property type="entry name" value="Fibronectin type III"/>
    <property type="match status" value="5"/>
</dbReference>
<feature type="compositionally biased region" description="Low complexity" evidence="2">
    <location>
        <begin position="369"/>
        <end position="381"/>
    </location>
</feature>
<feature type="region of interest" description="Disordered" evidence="2">
    <location>
        <begin position="569"/>
        <end position="684"/>
    </location>
</feature>
<dbReference type="InterPro" id="IPR013783">
    <property type="entry name" value="Ig-like_fold"/>
</dbReference>
<feature type="compositionally biased region" description="Basic and acidic residues" evidence="2">
    <location>
        <begin position="1201"/>
        <end position="1226"/>
    </location>
</feature>
<dbReference type="Gene3D" id="2.60.40.10">
    <property type="entry name" value="Immunoglobulins"/>
    <property type="match status" value="6"/>
</dbReference>
<evidence type="ECO:0000313" key="5">
    <source>
        <dbReference type="Proteomes" id="UP001283361"/>
    </source>
</evidence>
<comment type="caution">
    <text evidence="4">The sequence shown here is derived from an EMBL/GenBank/DDBJ whole genome shotgun (WGS) entry which is preliminary data.</text>
</comment>
<feature type="region of interest" description="Disordered" evidence="2">
    <location>
        <begin position="332"/>
        <end position="381"/>
    </location>
</feature>
<dbReference type="InterPro" id="IPR036116">
    <property type="entry name" value="FN3_sf"/>
</dbReference>
<feature type="compositionally biased region" description="Low complexity" evidence="2">
    <location>
        <begin position="614"/>
        <end position="631"/>
    </location>
</feature>
<keyword evidence="5" id="KW-1185">Reference proteome</keyword>
<dbReference type="InterPro" id="IPR003961">
    <property type="entry name" value="FN3_dom"/>
</dbReference>
<keyword evidence="1" id="KW-0677">Repeat</keyword>
<feature type="compositionally biased region" description="Low complexity" evidence="2">
    <location>
        <begin position="1229"/>
        <end position="1244"/>
    </location>
</feature>
<feature type="domain" description="Fibronectin type-III" evidence="3">
    <location>
        <begin position="2021"/>
        <end position="2110"/>
    </location>
</feature>
<feature type="domain" description="Fibronectin type-III" evidence="3">
    <location>
        <begin position="1538"/>
        <end position="1651"/>
    </location>
</feature>
<dbReference type="PANTHER" id="PTHR46708">
    <property type="entry name" value="TENASCIN"/>
    <property type="match status" value="1"/>
</dbReference>
<feature type="domain" description="Fibronectin type-III" evidence="3">
    <location>
        <begin position="2113"/>
        <end position="2205"/>
    </location>
</feature>
<name>A0AAE1E9F2_9GAST</name>
<feature type="domain" description="Fibronectin type-III" evidence="3">
    <location>
        <begin position="1415"/>
        <end position="1513"/>
    </location>
</feature>
<evidence type="ECO:0000256" key="1">
    <source>
        <dbReference type="ARBA" id="ARBA00022737"/>
    </source>
</evidence>
<feature type="region of interest" description="Disordered" evidence="2">
    <location>
        <begin position="2784"/>
        <end position="2826"/>
    </location>
</feature>
<gene>
    <name evidence="4" type="ORF">RRG08_052389</name>
</gene>
<dbReference type="Pfam" id="PF00041">
    <property type="entry name" value="fn3"/>
    <property type="match status" value="3"/>
</dbReference>
<feature type="compositionally biased region" description="Polar residues" evidence="2">
    <location>
        <begin position="358"/>
        <end position="368"/>
    </location>
</feature>
<evidence type="ECO:0000256" key="2">
    <source>
        <dbReference type="SAM" id="MobiDB-lite"/>
    </source>
</evidence>
<feature type="region of interest" description="Disordered" evidence="2">
    <location>
        <begin position="1"/>
        <end position="37"/>
    </location>
</feature>
<feature type="region of interest" description="Disordered" evidence="2">
    <location>
        <begin position="437"/>
        <end position="518"/>
    </location>
</feature>
<dbReference type="Gene3D" id="3.40.30.10">
    <property type="entry name" value="Glutaredoxin"/>
    <property type="match status" value="1"/>
</dbReference>
<feature type="region of interest" description="Disordered" evidence="2">
    <location>
        <begin position="149"/>
        <end position="247"/>
    </location>
</feature>